<sequence>MDGTGRLFAPFVDALGDALPTVIVRYPVTGEQSYARLTEHAAQALPPDGPLLLLGESFSGPIAVSLAARLPERVAALALCCSFVSNPRPGAGALMALAGRLPLPSPPRLIASRALLGPFETPALRLALAEALAEVPAAVLARRLREVARVDMTAALRGLSVPLLYLQALQDRVVPPAAAARIQAAYPATRIEAVRGPHCLLQASPETTAHALIAFSRGLPDRS</sequence>
<dbReference type="EMBL" id="NEVP01000010">
    <property type="protein sequence ID" value="OZI48167.1"/>
    <property type="molecule type" value="Genomic_DNA"/>
</dbReference>
<proteinExistence type="predicted"/>
<dbReference type="Gene3D" id="3.40.50.1820">
    <property type="entry name" value="alpha/beta hydrolase"/>
    <property type="match status" value="1"/>
</dbReference>
<accession>A0A261TG01</accession>
<dbReference type="SUPFAM" id="SSF53474">
    <property type="entry name" value="alpha/beta-Hydrolases"/>
    <property type="match status" value="1"/>
</dbReference>
<dbReference type="InterPro" id="IPR000073">
    <property type="entry name" value="AB_hydrolase_1"/>
</dbReference>
<protein>
    <recommendedName>
        <fullName evidence="1">Serine aminopeptidase S33 domain-containing protein</fullName>
    </recommendedName>
</protein>
<dbReference type="AlphaFoldDB" id="A0A261TG01"/>
<keyword evidence="3" id="KW-1185">Reference proteome</keyword>
<evidence type="ECO:0000259" key="1">
    <source>
        <dbReference type="Pfam" id="PF12146"/>
    </source>
</evidence>
<dbReference type="Proteomes" id="UP000216913">
    <property type="component" value="Unassembled WGS sequence"/>
</dbReference>
<dbReference type="OrthoDB" id="8561148at2"/>
<organism evidence="2 3">
    <name type="scientific">Bordetella genomosp. 5</name>
    <dbReference type="NCBI Taxonomy" id="1395608"/>
    <lineage>
        <taxon>Bacteria</taxon>
        <taxon>Pseudomonadati</taxon>
        <taxon>Pseudomonadota</taxon>
        <taxon>Betaproteobacteria</taxon>
        <taxon>Burkholderiales</taxon>
        <taxon>Alcaligenaceae</taxon>
        <taxon>Bordetella</taxon>
    </lineage>
</organism>
<dbReference type="InterPro" id="IPR022742">
    <property type="entry name" value="Hydrolase_4"/>
</dbReference>
<feature type="domain" description="Serine aminopeptidase S33" evidence="1">
    <location>
        <begin position="38"/>
        <end position="192"/>
    </location>
</feature>
<dbReference type="Pfam" id="PF12146">
    <property type="entry name" value="Hydrolase_4"/>
    <property type="match status" value="1"/>
</dbReference>
<evidence type="ECO:0000313" key="2">
    <source>
        <dbReference type="EMBL" id="OZI48167.1"/>
    </source>
</evidence>
<name>A0A261TG01_9BORD</name>
<evidence type="ECO:0000313" key="3">
    <source>
        <dbReference type="Proteomes" id="UP000216913"/>
    </source>
</evidence>
<dbReference type="PRINTS" id="PR00111">
    <property type="entry name" value="ABHYDROLASE"/>
</dbReference>
<comment type="caution">
    <text evidence="2">The sequence shown here is derived from an EMBL/GenBank/DDBJ whole genome shotgun (WGS) entry which is preliminary data.</text>
</comment>
<dbReference type="InterPro" id="IPR029058">
    <property type="entry name" value="AB_hydrolase_fold"/>
</dbReference>
<reference evidence="2 3" key="1">
    <citation type="submission" date="2017-05" db="EMBL/GenBank/DDBJ databases">
        <title>Complete and WGS of Bordetella genogroups.</title>
        <authorList>
            <person name="Spilker T."/>
            <person name="LiPuma J."/>
        </authorList>
    </citation>
    <scope>NUCLEOTIDE SEQUENCE [LARGE SCALE GENOMIC DNA]</scope>
    <source>
        <strain evidence="2 3">AU10456</strain>
    </source>
</reference>
<gene>
    <name evidence="2" type="ORF">CAL25_16220</name>
</gene>